<keyword evidence="2" id="KW-0472">Membrane</keyword>
<dbReference type="GO" id="GO:0005886">
    <property type="term" value="C:plasma membrane"/>
    <property type="evidence" value="ECO:0007669"/>
    <property type="project" value="TreeGrafter"/>
</dbReference>
<keyword evidence="2" id="KW-0812">Transmembrane</keyword>
<organism evidence="3 4">
    <name type="scientific">Hymenobacter fodinae</name>
    <dbReference type="NCBI Taxonomy" id="2510796"/>
    <lineage>
        <taxon>Bacteria</taxon>
        <taxon>Pseudomonadati</taxon>
        <taxon>Bacteroidota</taxon>
        <taxon>Cytophagia</taxon>
        <taxon>Cytophagales</taxon>
        <taxon>Hymenobacteraceae</taxon>
        <taxon>Hymenobacter</taxon>
    </lineage>
</organism>
<feature type="region of interest" description="Disordered" evidence="1">
    <location>
        <begin position="104"/>
        <end position="133"/>
    </location>
</feature>
<gene>
    <name evidence="3" type="ORF">EU556_02345</name>
</gene>
<dbReference type="InterPro" id="IPR008523">
    <property type="entry name" value="DUF805"/>
</dbReference>
<dbReference type="EMBL" id="SRLA01000001">
    <property type="protein sequence ID" value="TGE09694.1"/>
    <property type="molecule type" value="Genomic_DNA"/>
</dbReference>
<protein>
    <submittedName>
        <fullName evidence="3">DUF805 domain-containing protein</fullName>
    </submittedName>
</protein>
<dbReference type="PANTHER" id="PTHR34980">
    <property type="entry name" value="INNER MEMBRANE PROTEIN-RELATED-RELATED"/>
    <property type="match status" value="1"/>
</dbReference>
<dbReference type="PANTHER" id="PTHR34980:SF3">
    <property type="entry name" value="BLR8105 PROTEIN"/>
    <property type="match status" value="1"/>
</dbReference>
<keyword evidence="2" id="KW-1133">Transmembrane helix</keyword>
<keyword evidence="4" id="KW-1185">Reference proteome</keyword>
<feature type="transmembrane region" description="Helical" evidence="2">
    <location>
        <begin position="79"/>
        <end position="100"/>
    </location>
</feature>
<evidence type="ECO:0000313" key="3">
    <source>
        <dbReference type="EMBL" id="TGE09694.1"/>
    </source>
</evidence>
<proteinExistence type="predicted"/>
<comment type="caution">
    <text evidence="3">The sequence shown here is derived from an EMBL/GenBank/DDBJ whole genome shotgun (WGS) entry which is preliminary data.</text>
</comment>
<feature type="transmembrane region" description="Helical" evidence="2">
    <location>
        <begin position="46"/>
        <end position="67"/>
    </location>
</feature>
<accession>A0A4Z0PAU9</accession>
<name>A0A4Z0PAU9_9BACT</name>
<evidence type="ECO:0000256" key="2">
    <source>
        <dbReference type="SAM" id="Phobius"/>
    </source>
</evidence>
<reference evidence="3 4" key="1">
    <citation type="submission" date="2019-04" db="EMBL/GenBank/DDBJ databases">
        <authorList>
            <person name="Feng G."/>
            <person name="Zhang J."/>
            <person name="Zhu H."/>
        </authorList>
    </citation>
    <scope>NUCLEOTIDE SEQUENCE [LARGE SCALE GENOMIC DNA]</scope>
    <source>
        <strain evidence="3 4">92R-1</strain>
    </source>
</reference>
<dbReference type="AlphaFoldDB" id="A0A4Z0PAU9"/>
<evidence type="ECO:0000313" key="4">
    <source>
        <dbReference type="Proteomes" id="UP000298337"/>
    </source>
</evidence>
<dbReference type="Proteomes" id="UP000298337">
    <property type="component" value="Unassembled WGS sequence"/>
</dbReference>
<dbReference type="Pfam" id="PF05656">
    <property type="entry name" value="DUF805"/>
    <property type="match status" value="1"/>
</dbReference>
<feature type="transmembrane region" description="Helical" evidence="2">
    <location>
        <begin position="16"/>
        <end position="34"/>
    </location>
</feature>
<evidence type="ECO:0000256" key="1">
    <source>
        <dbReference type="SAM" id="MobiDB-lite"/>
    </source>
</evidence>
<dbReference type="OrthoDB" id="9812349at2"/>
<dbReference type="RefSeq" id="WP_135430654.1">
    <property type="nucleotide sequence ID" value="NZ_SRLA01000001.1"/>
</dbReference>
<sequence length="133" mass="15336">MIDLFTTRGRLRRRAYWYRSLMIYGIVVLVYALASQVKYTNANDELLAAAGVGLVIFVGLILANIQVIKRLHDTNLSGWWWLLFLVPIVSYGLSIGMTFVQGTRGRNRFGPDPKRPWVQPEEVEGEHEKPFRR</sequence>